<keyword evidence="2" id="KW-0645">Protease</keyword>
<accession>A0A1L3JFX6</accession>
<dbReference type="EMBL" id="CP018155">
    <property type="protein sequence ID" value="APG64041.1"/>
    <property type="molecule type" value="Genomic_DNA"/>
</dbReference>
<dbReference type="KEGG" id="ten:LPB136_01045"/>
<feature type="signal peptide" evidence="1">
    <location>
        <begin position="1"/>
        <end position="20"/>
    </location>
</feature>
<gene>
    <name evidence="2" type="ORF">LPB136_01045</name>
</gene>
<sequence length="934" mass="109884">MNFKKALLILLLFSCKILLSQTNAIKIDAHLLDNSDKLRVVQEITFHNKTNTTLNNIYLHNWANSLANNNTPLAKRFLEDYKNTFYFSKDKEKGSTTIHNLLVNYQKVEYNEVINHQDILKIDLNTSLKPNDSIVITANYTVKIPDAKFTRYGKTKTGFHLRYWYLTPVVYENGWQTMSNLNLDDLYMNIANYNINISAPKPYFIESNLKNTLKNNQTTTNFTGNNTKDVIISIDSINKFTTLKTKKTLVKTDLLEDFLDPRVATDIVDRELNFIEDFLGKYPNKEIFIDRNSVGKNSLHDIYGLPKWLKPFPENFRWEMRFFNSLTIKYLDDVLLFNKRKDYWLKDGIQTFLMMEYVKKYYPDITILGKYSKYWGIKSYNISKLKQNDKYQFVYQFSARKFFDQALNVRADSLSNFNRKVVSKYKSGLGFRYLQDFVGDSILKNSFKEFYAKNQLKPTNSLQFEKILTSKTDKNLDWFFGDYISTDKKIDYKIKKVVQTEDSLRITIKNKREMTAPVALYGVKDKKIKFKKWITGVDSTKTITIPKNGFDKLALNYEQLYPEYNSLDNFRKTNNSLLHKPFQFRLYKDVGDPYYNQLFYSPNIRYNLYDGLILGINLNNKPVLAHNFEFSLTPNYSTKSKNLTGGYALGYNHFFKSDKIYKIKYGVSGSNFHYAPELGYNKFSPFVNIQFKRNSLRDVGTKFLLTRLVYINKDIPDSLQISERDKYTIFNVRYVNSKPNVVKRFQYALNAEFGNNFTKFSTDVRYRKEFNRNQNFELRFFGGIFLNNKSKGDYFSFGLNRGSDYLFEQNLFGRSESSGLFSQQFVVADGGFKSNFNQDVFANQLATSVNTSIGIWNWLEVYNDAAMLKNRNQNPRFFYENGVRLNFIPNIFEFYLPVYTNEGFQLNDNYSSKIRFVITTSFDRIYNYIRRGLL</sequence>
<protein>
    <submittedName>
        <fullName evidence="2">Aminopeptidase</fullName>
    </submittedName>
</protein>
<keyword evidence="2" id="KW-0378">Hydrolase</keyword>
<proteinExistence type="predicted"/>
<keyword evidence="2" id="KW-0031">Aminopeptidase</keyword>
<organism evidence="2 3">
    <name type="scientific">Tenacibaculum todarodis</name>
    <dbReference type="NCBI Taxonomy" id="1850252"/>
    <lineage>
        <taxon>Bacteria</taxon>
        <taxon>Pseudomonadati</taxon>
        <taxon>Bacteroidota</taxon>
        <taxon>Flavobacteriia</taxon>
        <taxon>Flavobacteriales</taxon>
        <taxon>Flavobacteriaceae</taxon>
        <taxon>Tenacibaculum</taxon>
    </lineage>
</organism>
<dbReference type="GO" id="GO:0004177">
    <property type="term" value="F:aminopeptidase activity"/>
    <property type="evidence" value="ECO:0007669"/>
    <property type="project" value="UniProtKB-KW"/>
</dbReference>
<dbReference type="Proteomes" id="UP000181898">
    <property type="component" value="Chromosome"/>
</dbReference>
<evidence type="ECO:0000256" key="1">
    <source>
        <dbReference type="SAM" id="SignalP"/>
    </source>
</evidence>
<dbReference type="OrthoDB" id="9813075at2"/>
<dbReference type="RefSeq" id="WP_072554363.1">
    <property type="nucleotide sequence ID" value="NZ_CP018155.1"/>
</dbReference>
<name>A0A1L3JFX6_9FLAO</name>
<keyword evidence="1" id="KW-0732">Signal</keyword>
<feature type="chain" id="PRO_5013063589" evidence="1">
    <location>
        <begin position="21"/>
        <end position="934"/>
    </location>
</feature>
<keyword evidence="3" id="KW-1185">Reference proteome</keyword>
<dbReference type="InterPro" id="IPR027268">
    <property type="entry name" value="Peptidase_M4/M1_CTD_sf"/>
</dbReference>
<dbReference type="STRING" id="1850252.LPB136_01045"/>
<dbReference type="Gene3D" id="1.10.390.10">
    <property type="entry name" value="Neutral Protease Domain 2"/>
    <property type="match status" value="1"/>
</dbReference>
<evidence type="ECO:0000313" key="2">
    <source>
        <dbReference type="EMBL" id="APG64041.1"/>
    </source>
</evidence>
<dbReference type="AlphaFoldDB" id="A0A1L3JFX6"/>
<reference evidence="2 3" key="1">
    <citation type="submission" date="2016-11" db="EMBL/GenBank/DDBJ databases">
        <title>Tenacibaculum sp. LPB0136, isolated from marine environment.</title>
        <authorList>
            <person name="Kim E."/>
            <person name="Yi H."/>
        </authorList>
    </citation>
    <scope>NUCLEOTIDE SEQUENCE [LARGE SCALE GENOMIC DNA]</scope>
    <source>
        <strain evidence="2 3">LPB0136</strain>
    </source>
</reference>
<evidence type="ECO:0000313" key="3">
    <source>
        <dbReference type="Proteomes" id="UP000181898"/>
    </source>
</evidence>